<dbReference type="EMBL" id="CP033932">
    <property type="protein sequence ID" value="AZB25189.1"/>
    <property type="molecule type" value="Genomic_DNA"/>
</dbReference>
<dbReference type="KEGG" id="cben:EG339_11655"/>
<evidence type="ECO:0000313" key="4">
    <source>
        <dbReference type="EMBL" id="AZB25189.1"/>
    </source>
</evidence>
<dbReference type="Gene3D" id="1.10.150.130">
    <property type="match status" value="1"/>
</dbReference>
<name>A0A3G6TBD6_9FLAO</name>
<protein>
    <recommendedName>
        <fullName evidence="3">Phage integrase SAM-like domain-containing protein</fullName>
    </recommendedName>
</protein>
<dbReference type="InterPro" id="IPR013762">
    <property type="entry name" value="Integrase-like_cat_sf"/>
</dbReference>
<gene>
    <name evidence="4" type="ORF">EG339_11655</name>
</gene>
<evidence type="ECO:0000313" key="5">
    <source>
        <dbReference type="Proteomes" id="UP000271193"/>
    </source>
</evidence>
<dbReference type="GO" id="GO:0003677">
    <property type="term" value="F:DNA binding"/>
    <property type="evidence" value="ECO:0007669"/>
    <property type="project" value="UniProtKB-KW"/>
</dbReference>
<dbReference type="RefSeq" id="WP_123870236.1">
    <property type="nucleotide sequence ID" value="NZ_CP033932.1"/>
</dbReference>
<accession>A0A3G6TBD6</accession>
<reference evidence="5" key="1">
    <citation type="submission" date="2018-11" db="EMBL/GenBank/DDBJ databases">
        <title>Proposal to divide the Flavobacteriaceae and reorganize its genera based on Amino Acid Identity values calculated from whole genome sequences.</title>
        <authorList>
            <person name="Nicholson A.C."/>
            <person name="Gulvik C.A."/>
            <person name="Whitney A.M."/>
            <person name="Humrighouse B.W."/>
            <person name="Bell M."/>
            <person name="Holmes B."/>
            <person name="Steigerwalt A.G."/>
            <person name="Villarma A."/>
            <person name="Sheth M."/>
            <person name="Batra D."/>
            <person name="Pryor J."/>
            <person name="Bernardet J.-F."/>
            <person name="Hugo C."/>
            <person name="Kampfer P."/>
            <person name="Newman J."/>
            <person name="McQuiston J.R."/>
        </authorList>
    </citation>
    <scope>NUCLEOTIDE SEQUENCE [LARGE SCALE GENOMIC DNA]</scope>
    <source>
        <strain evidence="5">G0229</strain>
    </source>
</reference>
<dbReference type="GO" id="GO:0006310">
    <property type="term" value="P:DNA recombination"/>
    <property type="evidence" value="ECO:0007669"/>
    <property type="project" value="UniProtKB-KW"/>
</dbReference>
<evidence type="ECO:0000259" key="3">
    <source>
        <dbReference type="Pfam" id="PF13102"/>
    </source>
</evidence>
<dbReference type="AlphaFoldDB" id="A0A3G6TBD6"/>
<dbReference type="Pfam" id="PF13102">
    <property type="entry name" value="Phage_int_SAM_5"/>
    <property type="match status" value="1"/>
</dbReference>
<keyword evidence="2" id="KW-0233">DNA recombination</keyword>
<dbReference type="GO" id="GO:0015074">
    <property type="term" value="P:DNA integration"/>
    <property type="evidence" value="ECO:0007669"/>
    <property type="project" value="InterPro"/>
</dbReference>
<dbReference type="Proteomes" id="UP000271193">
    <property type="component" value="Chromosome"/>
</dbReference>
<dbReference type="SUPFAM" id="SSF56349">
    <property type="entry name" value="DNA breaking-rejoining enzymes"/>
    <property type="match status" value="1"/>
</dbReference>
<dbReference type="InterPro" id="IPR010998">
    <property type="entry name" value="Integrase_recombinase_N"/>
</dbReference>
<proteinExistence type="predicted"/>
<keyword evidence="5" id="KW-1185">Reference proteome</keyword>
<dbReference type="Gene3D" id="1.10.443.10">
    <property type="entry name" value="Intergrase catalytic core"/>
    <property type="match status" value="1"/>
</dbReference>
<dbReference type="InterPro" id="IPR025269">
    <property type="entry name" value="SAM-like_dom"/>
</dbReference>
<dbReference type="InterPro" id="IPR011010">
    <property type="entry name" value="DNA_brk_join_enz"/>
</dbReference>
<dbReference type="GeneID" id="99065467"/>
<feature type="domain" description="Phage integrase SAM-like" evidence="3">
    <location>
        <begin position="28"/>
        <end position="93"/>
    </location>
</feature>
<evidence type="ECO:0000256" key="1">
    <source>
        <dbReference type="ARBA" id="ARBA00023125"/>
    </source>
</evidence>
<keyword evidence="1" id="KW-0238">DNA-binding</keyword>
<organism evidence="4 5">
    <name type="scientific">Chryseobacterium bernardetii</name>
    <dbReference type="NCBI Taxonomy" id="1241978"/>
    <lineage>
        <taxon>Bacteria</taxon>
        <taxon>Pseudomonadati</taxon>
        <taxon>Bacteroidota</taxon>
        <taxon>Flavobacteriia</taxon>
        <taxon>Flavobacteriales</taxon>
        <taxon>Weeksellaceae</taxon>
        <taxon>Chryseobacterium group</taxon>
        <taxon>Chryseobacterium</taxon>
    </lineage>
</organism>
<sequence>MEECFLEHCDKVIADMGAGLVKKKDGDLYSDTTIRTMKQNIKLIRSFVSIKAETLKMKDVDKNFVDAFHQFLLDKNLAKNTISGKLDGLRFWIKRFHVEKLMDYKGEVGKYPSEITTAISLSIEELQALYVMKLPEGQRKVLDIFICQSFLGLRVGDMFKFLQNINCRKRTLEEQVFFEVHTGKKCYPVVIPAATIVMTIIEKYGNSLQKGFSESHYNITLKKIVAKSTIDREVAFFRTEGGRKTEKIVQLSSLISSHTARRTFATNGYLSGISPFDLMKITGHRSLQSFFRYMRCENIAVAFKISSHKFFRIKFSEPDVLDEELI</sequence>
<evidence type="ECO:0000256" key="2">
    <source>
        <dbReference type="ARBA" id="ARBA00023172"/>
    </source>
</evidence>